<keyword evidence="4 6" id="KW-1133">Transmembrane helix</keyword>
<accession>A0A7R9QVU6</accession>
<evidence type="ECO:0000313" key="9">
    <source>
        <dbReference type="Proteomes" id="UP000728032"/>
    </source>
</evidence>
<dbReference type="GO" id="GO:0012505">
    <property type="term" value="C:endomembrane system"/>
    <property type="evidence" value="ECO:0007669"/>
    <property type="project" value="UniProtKB-SubCell"/>
</dbReference>
<proteinExistence type="inferred from homology"/>
<evidence type="ECO:0000256" key="2">
    <source>
        <dbReference type="ARBA" id="ARBA00006565"/>
    </source>
</evidence>
<keyword evidence="3 6" id="KW-0812">Transmembrane</keyword>
<comment type="subcellular location">
    <subcellularLocation>
        <location evidence="1">Endomembrane system</location>
        <topology evidence="1">Multi-pass membrane protein</topology>
    </subcellularLocation>
</comment>
<keyword evidence="5 6" id="KW-0472">Membrane</keyword>
<evidence type="ECO:0000256" key="6">
    <source>
        <dbReference type="SAM" id="Phobius"/>
    </source>
</evidence>
<keyword evidence="9" id="KW-1185">Reference proteome</keyword>
<evidence type="ECO:0000256" key="3">
    <source>
        <dbReference type="ARBA" id="ARBA00022692"/>
    </source>
</evidence>
<feature type="transmembrane region" description="Helical" evidence="6">
    <location>
        <begin position="122"/>
        <end position="140"/>
    </location>
</feature>
<feature type="transmembrane region" description="Helical" evidence="6">
    <location>
        <begin position="74"/>
        <end position="96"/>
    </location>
</feature>
<evidence type="ECO:0000256" key="5">
    <source>
        <dbReference type="ARBA" id="ARBA00023136"/>
    </source>
</evidence>
<reference evidence="8" key="1">
    <citation type="submission" date="2020-11" db="EMBL/GenBank/DDBJ databases">
        <authorList>
            <person name="Tran Van P."/>
        </authorList>
    </citation>
    <scope>NUCLEOTIDE SEQUENCE</scope>
</reference>
<dbReference type="InterPro" id="IPR050911">
    <property type="entry name" value="DRAM/TMEM150_Autophagy_Mod"/>
</dbReference>
<dbReference type="InterPro" id="IPR019402">
    <property type="entry name" value="CWH43_N"/>
</dbReference>
<protein>
    <recommendedName>
        <fullName evidence="7">CWH43-like N-terminal domain-containing protein</fullName>
    </recommendedName>
</protein>
<gene>
    <name evidence="8" type="ORF">ONB1V03_LOCUS15673</name>
</gene>
<dbReference type="Pfam" id="PF10277">
    <property type="entry name" value="Frag1"/>
    <property type="match status" value="1"/>
</dbReference>
<dbReference type="EMBL" id="CAJPVJ010016456">
    <property type="protein sequence ID" value="CAG2176239.1"/>
    <property type="molecule type" value="Genomic_DNA"/>
</dbReference>
<sequence>MGGAIGSIPVIGPAIQSGLNGIPGLASGGSGATNSGDSGSDASDYWALSVHNGHSEPIFQYLSDLGAIPSEANIFSLVMATEAVLGVIFVFIRYAATKSYIYFNNNNITDNNQGQLKSLNKWSLVFGITLVWGLIGIASFRSGREGMV</sequence>
<evidence type="ECO:0000313" key="8">
    <source>
        <dbReference type="EMBL" id="CAD7659077.1"/>
    </source>
</evidence>
<dbReference type="PANTHER" id="PTHR21324">
    <property type="entry name" value="FASTING-INDUCIBLE INTEGRAL MEMBRANE PROTEIN TM6P1-RELATED"/>
    <property type="match status" value="1"/>
</dbReference>
<name>A0A7R9QVU6_9ACAR</name>
<dbReference type="PANTHER" id="PTHR21324:SF2">
    <property type="entry name" value="EG:22E5.9 PROTEIN"/>
    <property type="match status" value="1"/>
</dbReference>
<feature type="domain" description="CWH43-like N-terminal" evidence="7">
    <location>
        <begin position="47"/>
        <end position="142"/>
    </location>
</feature>
<evidence type="ECO:0000256" key="1">
    <source>
        <dbReference type="ARBA" id="ARBA00004127"/>
    </source>
</evidence>
<feature type="non-terminal residue" evidence="8">
    <location>
        <position position="1"/>
    </location>
</feature>
<dbReference type="OrthoDB" id="6515867at2759"/>
<evidence type="ECO:0000259" key="7">
    <source>
        <dbReference type="Pfam" id="PF10277"/>
    </source>
</evidence>
<dbReference type="AlphaFoldDB" id="A0A7R9QVU6"/>
<comment type="similarity">
    <text evidence="2">Belongs to the DRAM/TMEM150 family.</text>
</comment>
<dbReference type="Proteomes" id="UP000728032">
    <property type="component" value="Unassembled WGS sequence"/>
</dbReference>
<organism evidence="8">
    <name type="scientific">Oppiella nova</name>
    <dbReference type="NCBI Taxonomy" id="334625"/>
    <lineage>
        <taxon>Eukaryota</taxon>
        <taxon>Metazoa</taxon>
        <taxon>Ecdysozoa</taxon>
        <taxon>Arthropoda</taxon>
        <taxon>Chelicerata</taxon>
        <taxon>Arachnida</taxon>
        <taxon>Acari</taxon>
        <taxon>Acariformes</taxon>
        <taxon>Sarcoptiformes</taxon>
        <taxon>Oribatida</taxon>
        <taxon>Brachypylina</taxon>
        <taxon>Oppioidea</taxon>
        <taxon>Oppiidae</taxon>
        <taxon>Oppiella</taxon>
    </lineage>
</organism>
<dbReference type="EMBL" id="OC931281">
    <property type="protein sequence ID" value="CAD7659077.1"/>
    <property type="molecule type" value="Genomic_DNA"/>
</dbReference>
<evidence type="ECO:0000256" key="4">
    <source>
        <dbReference type="ARBA" id="ARBA00022989"/>
    </source>
</evidence>